<dbReference type="InterPro" id="IPR027417">
    <property type="entry name" value="P-loop_NTPase"/>
</dbReference>
<dbReference type="GO" id="GO:0016887">
    <property type="term" value="F:ATP hydrolysis activity"/>
    <property type="evidence" value="ECO:0007669"/>
    <property type="project" value="InterPro"/>
</dbReference>
<dbReference type="SUPFAM" id="SSF52540">
    <property type="entry name" value="P-loop containing nucleoside triphosphate hydrolases"/>
    <property type="match status" value="1"/>
</dbReference>
<evidence type="ECO:0000259" key="3">
    <source>
        <dbReference type="Pfam" id="PF07724"/>
    </source>
</evidence>
<keyword evidence="5" id="KW-1185">Reference proteome</keyword>
<reference evidence="4 5" key="1">
    <citation type="submission" date="2019-09" db="EMBL/GenBank/DDBJ databases">
        <title>Bird 10,000 Genomes (B10K) Project - Family phase.</title>
        <authorList>
            <person name="Zhang G."/>
        </authorList>
    </citation>
    <scope>NUCLEOTIDE SEQUENCE [LARGE SCALE GENOMIC DNA]</scope>
    <source>
        <strain evidence="4">OUT-0011</strain>
        <tissue evidence="4">Muscle</tissue>
    </source>
</reference>
<proteinExistence type="predicted"/>
<evidence type="ECO:0000256" key="2">
    <source>
        <dbReference type="ARBA" id="ARBA00022840"/>
    </source>
</evidence>
<gene>
    <name evidence="4" type="primary">Clpd</name>
    <name evidence="4" type="ORF">LOXCUR_R15742</name>
</gene>
<dbReference type="InterPro" id="IPR050130">
    <property type="entry name" value="ClpA_ClpB"/>
</dbReference>
<dbReference type="GO" id="GO:0005737">
    <property type="term" value="C:cytoplasm"/>
    <property type="evidence" value="ECO:0007669"/>
    <property type="project" value="TreeGrafter"/>
</dbReference>
<dbReference type="OrthoDB" id="47330at2759"/>
<feature type="domain" description="ATPase AAA-type core" evidence="3">
    <location>
        <begin position="35"/>
        <end position="80"/>
    </location>
</feature>
<dbReference type="Pfam" id="PF07724">
    <property type="entry name" value="AAA_2"/>
    <property type="match status" value="1"/>
</dbReference>
<dbReference type="Gene3D" id="3.40.50.300">
    <property type="entry name" value="P-loop containing nucleotide triphosphate hydrolases"/>
    <property type="match status" value="1"/>
</dbReference>
<dbReference type="GO" id="GO:0005524">
    <property type="term" value="F:ATP binding"/>
    <property type="evidence" value="ECO:0007669"/>
    <property type="project" value="UniProtKB-KW"/>
</dbReference>
<keyword evidence="2" id="KW-0067">ATP-binding</keyword>
<protein>
    <submittedName>
        <fullName evidence="4">CLPD protein</fullName>
    </submittedName>
</protein>
<dbReference type="AlphaFoldDB" id="A0A7K7J819"/>
<keyword evidence="1" id="KW-0547">Nucleotide-binding</keyword>
<comment type="caution">
    <text evidence="4">The sequence shown here is derived from an EMBL/GenBank/DDBJ whole genome shotgun (WGS) entry which is preliminary data.</text>
</comment>
<name>A0A7K7J819_LOXCU</name>
<accession>A0A7K7J819</accession>
<feature type="non-terminal residue" evidence="4">
    <location>
        <position position="80"/>
    </location>
</feature>
<dbReference type="InterPro" id="IPR003959">
    <property type="entry name" value="ATPase_AAA_core"/>
</dbReference>
<evidence type="ECO:0000313" key="4">
    <source>
        <dbReference type="EMBL" id="NWZ02192.1"/>
    </source>
</evidence>
<dbReference type="Proteomes" id="UP000564784">
    <property type="component" value="Unassembled WGS sequence"/>
</dbReference>
<dbReference type="PANTHER" id="PTHR11638">
    <property type="entry name" value="ATP-DEPENDENT CLP PROTEASE"/>
    <property type="match status" value="1"/>
</dbReference>
<evidence type="ECO:0000256" key="1">
    <source>
        <dbReference type="ARBA" id="ARBA00022741"/>
    </source>
</evidence>
<organism evidence="4 5">
    <name type="scientific">Loxia curvirostra</name>
    <name type="common">Red crossbill</name>
    <dbReference type="NCBI Taxonomy" id="64802"/>
    <lineage>
        <taxon>Eukaryota</taxon>
        <taxon>Metazoa</taxon>
        <taxon>Chordata</taxon>
        <taxon>Craniata</taxon>
        <taxon>Vertebrata</taxon>
        <taxon>Euteleostomi</taxon>
        <taxon>Archelosauria</taxon>
        <taxon>Archosauria</taxon>
        <taxon>Dinosauria</taxon>
        <taxon>Saurischia</taxon>
        <taxon>Theropoda</taxon>
        <taxon>Coelurosauria</taxon>
        <taxon>Aves</taxon>
        <taxon>Neognathae</taxon>
        <taxon>Neoaves</taxon>
        <taxon>Telluraves</taxon>
        <taxon>Australaves</taxon>
        <taxon>Passeriformes</taxon>
        <taxon>Passeroidea</taxon>
        <taxon>Fringillidae</taxon>
        <taxon>Carduelinae</taxon>
        <taxon>Loxia</taxon>
    </lineage>
</organism>
<feature type="non-terminal residue" evidence="4">
    <location>
        <position position="1"/>
    </location>
</feature>
<sequence>LYENLSKSIVGNEEIIKVISDSVIKLTSGMKDPERPIGAFLFLGPTGVGKTELAKALAVELFGSTENLIRINMSEYTEAH</sequence>
<dbReference type="GO" id="GO:0034605">
    <property type="term" value="P:cellular response to heat"/>
    <property type="evidence" value="ECO:0007669"/>
    <property type="project" value="TreeGrafter"/>
</dbReference>
<evidence type="ECO:0000313" key="5">
    <source>
        <dbReference type="Proteomes" id="UP000564784"/>
    </source>
</evidence>
<dbReference type="EMBL" id="VZSM01006184">
    <property type="protein sequence ID" value="NWZ02192.1"/>
    <property type="molecule type" value="Genomic_DNA"/>
</dbReference>
<dbReference type="PANTHER" id="PTHR11638:SF18">
    <property type="entry name" value="HEAT SHOCK PROTEIN 104"/>
    <property type="match status" value="1"/>
</dbReference>